<name>A0A0F9GNE5_9ZZZZ</name>
<dbReference type="EMBL" id="LAZR01027773">
    <property type="protein sequence ID" value="KKL64667.1"/>
    <property type="molecule type" value="Genomic_DNA"/>
</dbReference>
<gene>
    <name evidence="1" type="ORF">LCGC14_2162700</name>
</gene>
<evidence type="ECO:0000313" key="1">
    <source>
        <dbReference type="EMBL" id="KKL64667.1"/>
    </source>
</evidence>
<dbReference type="AlphaFoldDB" id="A0A0F9GNE5"/>
<reference evidence="1" key="1">
    <citation type="journal article" date="2015" name="Nature">
        <title>Complex archaea that bridge the gap between prokaryotes and eukaryotes.</title>
        <authorList>
            <person name="Spang A."/>
            <person name="Saw J.H."/>
            <person name="Jorgensen S.L."/>
            <person name="Zaremba-Niedzwiedzka K."/>
            <person name="Martijn J."/>
            <person name="Lind A.E."/>
            <person name="van Eijk R."/>
            <person name="Schleper C."/>
            <person name="Guy L."/>
            <person name="Ettema T.J."/>
        </authorList>
    </citation>
    <scope>NUCLEOTIDE SEQUENCE</scope>
</reference>
<accession>A0A0F9GNE5</accession>
<protein>
    <submittedName>
        <fullName evidence="1">Uncharacterized protein</fullName>
    </submittedName>
</protein>
<sequence>MSDINLVNIPGTGALIRGDQGAGTRASADFLNFQKNNTETFSVDSAGLPDPGGNQATRQITIQIGDIVADSDAIEPFLMEFRGGVTITKAQLCVDTSTADGTTNKQTITILDSSDQQIAQLLTAANNPGVTQATWTDMGAITNAALTAGEYMYVTFAKTSAGLVMSGLTFLINYTMSS</sequence>
<proteinExistence type="predicted"/>
<comment type="caution">
    <text evidence="1">The sequence shown here is derived from an EMBL/GenBank/DDBJ whole genome shotgun (WGS) entry which is preliminary data.</text>
</comment>
<organism evidence="1">
    <name type="scientific">marine sediment metagenome</name>
    <dbReference type="NCBI Taxonomy" id="412755"/>
    <lineage>
        <taxon>unclassified sequences</taxon>
        <taxon>metagenomes</taxon>
        <taxon>ecological metagenomes</taxon>
    </lineage>
</organism>